<name>A0AAF5PZQ3_WUCBA</name>
<feature type="region of interest" description="Disordered" evidence="1">
    <location>
        <begin position="1"/>
        <end position="25"/>
    </location>
</feature>
<evidence type="ECO:0000313" key="3">
    <source>
        <dbReference type="WBParaSite" id="mrna-Wban_08330"/>
    </source>
</evidence>
<reference evidence="2" key="2">
    <citation type="journal article" date="2016" name="Mol. Ecol.">
        <title>Population genomics of the filarial nematode parasite Wuchereria bancrofti from mosquitoes.</title>
        <authorList>
            <person name="Small S.T."/>
            <person name="Reimer L.J."/>
            <person name="Tisch D.J."/>
            <person name="King C.L."/>
            <person name="Christensen B.M."/>
            <person name="Siba P.M."/>
            <person name="Kazura J.W."/>
            <person name="Serre D."/>
            <person name="Zimmerman P.A."/>
        </authorList>
    </citation>
    <scope>NUCLEOTIDE SEQUENCE</scope>
    <source>
        <strain evidence="2">pt0022</strain>
    </source>
</reference>
<evidence type="ECO:0000256" key="1">
    <source>
        <dbReference type="SAM" id="MobiDB-lite"/>
    </source>
</evidence>
<accession>A0AAF5PZQ3</accession>
<feature type="compositionally biased region" description="Acidic residues" evidence="1">
    <location>
        <begin position="10"/>
        <end position="19"/>
    </location>
</feature>
<proteinExistence type="predicted"/>
<dbReference type="Proteomes" id="UP000093561">
    <property type="component" value="Unassembled WGS sequence"/>
</dbReference>
<dbReference type="WBParaSite" id="mrna-Wban_08330">
    <property type="protein sequence ID" value="mrna-Wban_08330"/>
    <property type="gene ID" value="Wban_08330"/>
</dbReference>
<sequence length="51" mass="5867">MPAECNCDSANDDDDDNDGDQFRSCPRAKTPYKKVRAAIHILKQDFMFPKF</sequence>
<dbReference type="AlphaFoldDB" id="A0AAF5PZQ3"/>
<reference evidence="2" key="1">
    <citation type="submission" date="2015-03" db="EMBL/GenBank/DDBJ databases">
        <title>Wuchereria bancrofti Genome Sequencing Papua New Guinea Strain.</title>
        <authorList>
            <person name="Small S.T."/>
            <person name="Serre D."/>
            <person name="Zimmerman P.A."/>
        </authorList>
    </citation>
    <scope>NUCLEOTIDE SEQUENCE [LARGE SCALE GENOMIC DNA]</scope>
    <source>
        <strain evidence="2">pt0022</strain>
    </source>
</reference>
<organism evidence="2 3">
    <name type="scientific">Wuchereria bancrofti</name>
    <dbReference type="NCBI Taxonomy" id="6293"/>
    <lineage>
        <taxon>Eukaryota</taxon>
        <taxon>Metazoa</taxon>
        <taxon>Ecdysozoa</taxon>
        <taxon>Nematoda</taxon>
        <taxon>Chromadorea</taxon>
        <taxon>Rhabditida</taxon>
        <taxon>Spirurina</taxon>
        <taxon>Spiruromorpha</taxon>
        <taxon>Filarioidea</taxon>
        <taxon>Onchocercidae</taxon>
        <taxon>Wuchereria</taxon>
    </lineage>
</organism>
<protein>
    <submittedName>
        <fullName evidence="3">Uncharacterized protein</fullName>
    </submittedName>
</protein>
<reference evidence="3" key="3">
    <citation type="submission" date="2024-02" db="UniProtKB">
        <authorList>
            <consortium name="WormBaseParasite"/>
        </authorList>
    </citation>
    <scope>IDENTIFICATION</scope>
    <source>
        <strain evidence="3">pt0022</strain>
    </source>
</reference>
<evidence type="ECO:0000313" key="2">
    <source>
        <dbReference type="Proteomes" id="UP000093561"/>
    </source>
</evidence>